<evidence type="ECO:0000256" key="6">
    <source>
        <dbReference type="ARBA" id="ARBA00022705"/>
    </source>
</evidence>
<dbReference type="GO" id="GO:0003677">
    <property type="term" value="F:DNA binding"/>
    <property type="evidence" value="ECO:0007669"/>
    <property type="project" value="UniProtKB-KW"/>
</dbReference>
<evidence type="ECO:0000256" key="1">
    <source>
        <dbReference type="ARBA" id="ARBA00005755"/>
    </source>
</evidence>
<dbReference type="Gene3D" id="3.90.1600.10">
    <property type="entry name" value="Palm domain of DNA polymerase"/>
    <property type="match status" value="1"/>
</dbReference>
<dbReference type="GO" id="GO:0000166">
    <property type="term" value="F:nucleotide binding"/>
    <property type="evidence" value="ECO:0007669"/>
    <property type="project" value="InterPro"/>
</dbReference>
<evidence type="ECO:0000259" key="10">
    <source>
        <dbReference type="Pfam" id="PF03175"/>
    </source>
</evidence>
<dbReference type="GO" id="GO:0003887">
    <property type="term" value="F:DNA-directed DNA polymerase activity"/>
    <property type="evidence" value="ECO:0007669"/>
    <property type="project" value="UniProtKB-KW"/>
</dbReference>
<organism evidence="11">
    <name type="scientific">Blumeria hordei</name>
    <name type="common">Barley powdery mildew</name>
    <name type="synonym">Blumeria graminis f. sp. hordei</name>
    <dbReference type="NCBI Taxonomy" id="2867405"/>
    <lineage>
        <taxon>Eukaryota</taxon>
        <taxon>Fungi</taxon>
        <taxon>Dikarya</taxon>
        <taxon>Ascomycota</taxon>
        <taxon>Pezizomycotina</taxon>
        <taxon>Leotiomycetes</taxon>
        <taxon>Erysiphales</taxon>
        <taxon>Erysiphaceae</taxon>
        <taxon>Blumeria</taxon>
    </lineage>
</organism>
<dbReference type="PIRSF" id="PIRSF006517">
    <property type="entry name" value="DPol_mt_plasmid"/>
    <property type="match status" value="1"/>
</dbReference>
<dbReference type="InterPro" id="IPR043502">
    <property type="entry name" value="DNA/RNA_pol_sf"/>
</dbReference>
<dbReference type="Pfam" id="PF03175">
    <property type="entry name" value="DNA_pol_B_2"/>
    <property type="match status" value="1"/>
</dbReference>
<geneLocation type="mitochondrion" evidence="11"/>
<dbReference type="SUPFAM" id="SSF53098">
    <property type="entry name" value="Ribonuclease H-like"/>
    <property type="match status" value="1"/>
</dbReference>
<comment type="catalytic activity">
    <reaction evidence="9">
        <text>DNA(n) + a 2'-deoxyribonucleoside 5'-triphosphate = DNA(n+1) + diphosphate</text>
        <dbReference type="Rhea" id="RHEA:22508"/>
        <dbReference type="Rhea" id="RHEA-COMP:17339"/>
        <dbReference type="Rhea" id="RHEA-COMP:17340"/>
        <dbReference type="ChEBI" id="CHEBI:33019"/>
        <dbReference type="ChEBI" id="CHEBI:61560"/>
        <dbReference type="ChEBI" id="CHEBI:173112"/>
        <dbReference type="EC" id="2.7.7.7"/>
    </reaction>
</comment>
<dbReference type="AlphaFoldDB" id="Q85H34"/>
<dbReference type="InterPro" id="IPR036397">
    <property type="entry name" value="RNaseH_sf"/>
</dbReference>
<dbReference type="PANTHER" id="PTHR33568:SF3">
    <property type="entry name" value="DNA-DIRECTED DNA POLYMERASE"/>
    <property type="match status" value="1"/>
</dbReference>
<evidence type="ECO:0000256" key="5">
    <source>
        <dbReference type="ARBA" id="ARBA00022695"/>
    </source>
</evidence>
<dbReference type="GO" id="GO:0005739">
    <property type="term" value="C:mitochondrion"/>
    <property type="evidence" value="ECO:0007669"/>
    <property type="project" value="InterPro"/>
</dbReference>
<proteinExistence type="inferred from homology"/>
<keyword evidence="11" id="KW-0496">Mitochondrion</keyword>
<evidence type="ECO:0000256" key="2">
    <source>
        <dbReference type="ARBA" id="ARBA00012417"/>
    </source>
</evidence>
<evidence type="ECO:0000313" key="11">
    <source>
        <dbReference type="EMBL" id="AAO37819.1"/>
    </source>
</evidence>
<name>Q85H34_BLUHO</name>
<protein>
    <recommendedName>
        <fullName evidence="3">Probable DNA polymerase</fullName>
        <ecNumber evidence="2">2.7.7.7</ecNumber>
    </recommendedName>
</protein>
<feature type="domain" description="DNA-directed DNA polymerase family B mitochondria/virus" evidence="10">
    <location>
        <begin position="405"/>
        <end position="867"/>
    </location>
</feature>
<evidence type="ECO:0000256" key="7">
    <source>
        <dbReference type="ARBA" id="ARBA00022932"/>
    </source>
</evidence>
<keyword evidence="5" id="KW-0548">Nucleotidyltransferase</keyword>
<dbReference type="EC" id="2.7.7.7" evidence="2"/>
<evidence type="ECO:0000256" key="9">
    <source>
        <dbReference type="ARBA" id="ARBA00049244"/>
    </source>
</evidence>
<dbReference type="InterPro" id="IPR004868">
    <property type="entry name" value="DNA-dir_DNA_pol_B_mt/vir"/>
</dbReference>
<dbReference type="EMBL" id="AY189817">
    <property type="protein sequence ID" value="AAO37819.1"/>
    <property type="molecule type" value="Genomic_DNA"/>
</dbReference>
<dbReference type="Gene3D" id="3.30.420.10">
    <property type="entry name" value="Ribonuclease H-like superfamily/Ribonuclease H"/>
    <property type="match status" value="1"/>
</dbReference>
<evidence type="ECO:0000256" key="8">
    <source>
        <dbReference type="ARBA" id="ARBA00023125"/>
    </source>
</evidence>
<sequence length="1062" mass="123816">MIYNFSHSHHSRAPWYFLLLYFYDCYLGLLSGKGFYNFPIYFYSSCASGGGPTAGTLNKKNNRKTLIRFYPLCLIMDLESFRKELFYSGKLTAGQLYSVLFKVRKGDLYLMLGKKQDKILFTSIDDEYFEVLFEEILDRFVILFFNYANELEYTWWYCYWSFSLLLCKDDIKITNLKEAKLLSKDELVVKREFSFYGNSLIFTNGMPISMNILSENSDFAKLVISGLEDKPDMARFSEKFWQEFKSGILNYHFDGNSKIFIIKHLNKHYIIIMDQISNCEYTKRCFNRFGSLISQVKDILLQDGCLKREAGNFTTIFSNNEIISSERKLILIPIVNDYKMKWSAIPNTNIGVLDLETYEDDSMSYCYSIGFYSAVDESCNTFYISKDLNSTMLIHNWINEMLRPKYKDITFYVHNLGRFDAPFIIKALTLFNLTEEGIKNPYNFEAINRNSDILKLTIKRKIGNKVRVVKISDSYTILPRSLRDLCKDFNVEIAKSYFPYLFCTKDTLFYKGKTPDISYYVNITNDDYQILYREVWDLEKECISYLEKDLMSLYQVLVKVNKTIHFLFDIQMTECLTISGIAMRIFLTKYYKKEQIPLITNKAVFDDIHSAYYGGRVEVYNPVIAPGEVKYYYDGNSLYPYASLNPIPGVKCTFIESIKPEGLDSANLFGFFYCKIKSSGNYLGLLPTRTKTNLIFPVGEWFGWYFSEELKFAKDNGYVIEVIKGYNFNKVPGVFQNFVDKIYEIKSNPKNPTEKNVSKLILNSLIGRFGMDFNKVITSLVNKETHNTISITRLMTNSIEIGDNTYLDSYKPSIDKVVCNKFGVDFNKALNSVSFDVNSKCRTHKSVSISTAAAILSYARIHMSKIKTIYLKKRRNSLLYWHRQYSYLYNNYLRNLYILKEIGKLKLEHIITEGYFISDKTYAFKTNEGKLIKKAKGVKSSYLSYEDYIKMHNMEILEGSVKTSSYKDYSKGCVLIKDEKVNLNPTSYNKRKRIFVKDKWVATSPIVVGSNNSYNLDKSITGCQWRLVIPKENYALPRVFQNPNLGKLFNYLYRKVCINCLQ</sequence>
<dbReference type="PANTHER" id="PTHR33568">
    <property type="entry name" value="DNA POLYMERASE"/>
    <property type="match status" value="1"/>
</dbReference>
<evidence type="ECO:0000256" key="3">
    <source>
        <dbReference type="ARBA" id="ARBA00014385"/>
    </source>
</evidence>
<dbReference type="InterPro" id="IPR012337">
    <property type="entry name" value="RNaseH-like_sf"/>
</dbReference>
<accession>Q85H34</accession>
<evidence type="ECO:0000256" key="4">
    <source>
        <dbReference type="ARBA" id="ARBA00022679"/>
    </source>
</evidence>
<reference evidence="11" key="1">
    <citation type="journal article" date="2003" name="Mol. Genet. Genomics">
        <title>Analysis of the structure and inheritance of a linear plasmid from the obligate biotrophic fungus Blumeria graminis f. sp. hordei.</title>
        <authorList>
            <person name="Giese H."/>
            <person name="Lyngkjaer M.F."/>
            <person name="Stummann B.M."/>
            <person name="Grell M.N."/>
            <person name="Christiansen S.K."/>
        </authorList>
    </citation>
    <scope>NUCLEOTIDE SEQUENCE</scope>
    <source>
        <strain evidence="11">C15</strain>
        <plasmid evidence="11">pBgh</plasmid>
    </source>
</reference>
<keyword evidence="7" id="KW-0239">DNA-directed DNA polymerase</keyword>
<keyword evidence="11" id="KW-0614">Plasmid</keyword>
<keyword evidence="6" id="KW-0235">DNA replication</keyword>
<dbReference type="Gene3D" id="1.10.287.690">
    <property type="entry name" value="Helix hairpin bin"/>
    <property type="match status" value="1"/>
</dbReference>
<dbReference type="GO" id="GO:0006260">
    <property type="term" value="P:DNA replication"/>
    <property type="evidence" value="ECO:0007669"/>
    <property type="project" value="UniProtKB-KW"/>
</dbReference>
<keyword evidence="8" id="KW-0238">DNA-binding</keyword>
<dbReference type="SUPFAM" id="SSF56672">
    <property type="entry name" value="DNA/RNA polymerases"/>
    <property type="match status" value="1"/>
</dbReference>
<geneLocation type="plasmid" evidence="11">
    <name>pBgh</name>
</geneLocation>
<dbReference type="InterPro" id="IPR015833">
    <property type="entry name" value="DNA-dir_DNA_pol_B_mt_lin_plsmd"/>
</dbReference>
<comment type="similarity">
    <text evidence="1">Belongs to the DNA polymerase type-B family.</text>
</comment>
<keyword evidence="4" id="KW-0808">Transferase</keyword>
<dbReference type="InterPro" id="IPR023211">
    <property type="entry name" value="DNA_pol_palm_dom_sf"/>
</dbReference>